<dbReference type="PANTHER" id="PTHR11533:SF299">
    <property type="entry name" value="AMINOPEPTIDASE"/>
    <property type="match status" value="1"/>
</dbReference>
<comment type="similarity">
    <text evidence="1">Belongs to the peptidase M1 family.</text>
</comment>
<evidence type="ECO:0000256" key="1">
    <source>
        <dbReference type="ARBA" id="ARBA00010136"/>
    </source>
</evidence>
<dbReference type="Gene3D" id="2.60.40.1730">
    <property type="entry name" value="tricorn interacting facor f3 domain"/>
    <property type="match status" value="1"/>
</dbReference>
<evidence type="ECO:0000259" key="4">
    <source>
        <dbReference type="Pfam" id="PF17900"/>
    </source>
</evidence>
<dbReference type="GO" id="GO:0042277">
    <property type="term" value="F:peptide binding"/>
    <property type="evidence" value="ECO:0007669"/>
    <property type="project" value="TreeGrafter"/>
</dbReference>
<dbReference type="GO" id="GO:0016020">
    <property type="term" value="C:membrane"/>
    <property type="evidence" value="ECO:0007669"/>
    <property type="project" value="TreeGrafter"/>
</dbReference>
<dbReference type="Proteomes" id="UP000095284">
    <property type="component" value="Unplaced"/>
</dbReference>
<dbReference type="GO" id="GO:0006508">
    <property type="term" value="P:proteolysis"/>
    <property type="evidence" value="ECO:0007669"/>
    <property type="project" value="InterPro"/>
</dbReference>
<reference evidence="6" key="1">
    <citation type="submission" date="2016-11" db="UniProtKB">
        <authorList>
            <consortium name="WormBaseParasite"/>
        </authorList>
    </citation>
    <scope>IDENTIFICATION</scope>
</reference>
<dbReference type="SUPFAM" id="SSF63737">
    <property type="entry name" value="Leukotriene A4 hydrolase N-terminal domain"/>
    <property type="match status" value="1"/>
</dbReference>
<dbReference type="eggNOG" id="KOG1046">
    <property type="taxonomic scope" value="Eukaryota"/>
</dbReference>
<dbReference type="GO" id="GO:0043171">
    <property type="term" value="P:peptide catabolic process"/>
    <property type="evidence" value="ECO:0007669"/>
    <property type="project" value="TreeGrafter"/>
</dbReference>
<dbReference type="PRINTS" id="PR00756">
    <property type="entry name" value="ALADIPTASE"/>
</dbReference>
<dbReference type="InterPro" id="IPR050344">
    <property type="entry name" value="Peptidase_M1_aminopeptidases"/>
</dbReference>
<dbReference type="Gene3D" id="1.25.50.20">
    <property type="match status" value="1"/>
</dbReference>
<dbReference type="GO" id="GO:0070006">
    <property type="term" value="F:metalloaminopeptidase activity"/>
    <property type="evidence" value="ECO:0007669"/>
    <property type="project" value="TreeGrafter"/>
</dbReference>
<evidence type="ECO:0000256" key="2">
    <source>
        <dbReference type="SAM" id="SignalP"/>
    </source>
</evidence>
<sequence>MNFKAFFFLLLANIVECFDGEILKYSLNIDLTPFYIDHEDIFNGHVGIHLKLNKPSSELILDAENLKISLVKVNNTVVKGSLKEKKVHISGQFKNADYFVDIGYSGIINNHKTGGLYKVLYKKNTKALLATHLEPEKARAVFPCFDDPNLKAKFQLSITLPKGLTSFSNTEILSRSTISDRLEKVVFDETLSMSTFLFALVVGEFRVKEIKYKKRVDLRIATVIENKELLDKVMGYAVDCLESMEEYTQVEYPMNKLAGPNLCGKEVTTRNFISQFLHSKDVPVVKVQKSPSKYILSQLGEKYAVPLFISNGWNETLIWLLPNNSLCHPDANSTDILITNQTLAFNYKYQSFARFEYDDNVYSRYLKSIHKMDDVTVFNILMDFRESLGTEMFINLAAAAVQTKRTSLVWKVIVDYVYEKFDDVSIPKPLKKPIRRLERHFLWKESSNLVIRQLQNEVSSFLVDAEVGEAVEKAYKLFQTNFSSCKSNLWSCNRIPADLRPAVYCAAIKSDSKNLKFFKNYQKSLSQISLIPQAFESELSAIDYAFNCQ</sequence>
<protein>
    <submittedName>
        <fullName evidence="6">ERAP1_C domain-containing protein</fullName>
    </submittedName>
</protein>
<dbReference type="Pfam" id="PF11838">
    <property type="entry name" value="ERAP1_C"/>
    <property type="match status" value="1"/>
</dbReference>
<feature type="domain" description="ERAP1-like C-terminal" evidence="3">
    <location>
        <begin position="345"/>
        <end position="522"/>
    </location>
</feature>
<dbReference type="GO" id="GO:0005737">
    <property type="term" value="C:cytoplasm"/>
    <property type="evidence" value="ECO:0007669"/>
    <property type="project" value="TreeGrafter"/>
</dbReference>
<dbReference type="InterPro" id="IPR024571">
    <property type="entry name" value="ERAP1-like_C_dom"/>
</dbReference>
<dbReference type="Pfam" id="PF17900">
    <property type="entry name" value="Peptidase_M1_N"/>
    <property type="match status" value="1"/>
</dbReference>
<dbReference type="InterPro" id="IPR001930">
    <property type="entry name" value="Peptidase_M1"/>
</dbReference>
<dbReference type="InterPro" id="IPR045357">
    <property type="entry name" value="Aminopeptidase_N-like_N"/>
</dbReference>
<feature type="chain" id="PRO_5009306451" evidence="2">
    <location>
        <begin position="18"/>
        <end position="549"/>
    </location>
</feature>
<evidence type="ECO:0000313" key="6">
    <source>
        <dbReference type="WBParaSite" id="BXY_1535200.1"/>
    </source>
</evidence>
<dbReference type="PANTHER" id="PTHR11533">
    <property type="entry name" value="PROTEASE M1 ZINC METALLOPROTEASE"/>
    <property type="match status" value="1"/>
</dbReference>
<proteinExistence type="inferred from homology"/>
<feature type="domain" description="Aminopeptidase N-like N-terminal" evidence="4">
    <location>
        <begin position="28"/>
        <end position="197"/>
    </location>
</feature>
<dbReference type="InterPro" id="IPR042097">
    <property type="entry name" value="Aminopeptidase_N-like_N_sf"/>
</dbReference>
<evidence type="ECO:0000313" key="5">
    <source>
        <dbReference type="Proteomes" id="UP000095284"/>
    </source>
</evidence>
<dbReference type="AlphaFoldDB" id="A0A1I7SQN9"/>
<accession>A0A1I7SQN9</accession>
<evidence type="ECO:0000259" key="3">
    <source>
        <dbReference type="Pfam" id="PF11838"/>
    </source>
</evidence>
<organism evidence="5 6">
    <name type="scientific">Bursaphelenchus xylophilus</name>
    <name type="common">Pinewood nematode worm</name>
    <name type="synonym">Aphelenchoides xylophilus</name>
    <dbReference type="NCBI Taxonomy" id="6326"/>
    <lineage>
        <taxon>Eukaryota</taxon>
        <taxon>Metazoa</taxon>
        <taxon>Ecdysozoa</taxon>
        <taxon>Nematoda</taxon>
        <taxon>Chromadorea</taxon>
        <taxon>Rhabditida</taxon>
        <taxon>Tylenchina</taxon>
        <taxon>Tylenchomorpha</taxon>
        <taxon>Aphelenchoidea</taxon>
        <taxon>Aphelenchoididae</taxon>
        <taxon>Bursaphelenchus</taxon>
    </lineage>
</organism>
<dbReference type="GO" id="GO:0008270">
    <property type="term" value="F:zinc ion binding"/>
    <property type="evidence" value="ECO:0007669"/>
    <property type="project" value="TreeGrafter"/>
</dbReference>
<feature type="signal peptide" evidence="2">
    <location>
        <begin position="1"/>
        <end position="17"/>
    </location>
</feature>
<dbReference type="GO" id="GO:0005615">
    <property type="term" value="C:extracellular space"/>
    <property type="evidence" value="ECO:0007669"/>
    <property type="project" value="TreeGrafter"/>
</dbReference>
<dbReference type="WBParaSite" id="BXY_1535200.1">
    <property type="protein sequence ID" value="BXY_1535200.1"/>
    <property type="gene ID" value="BXY_1535200"/>
</dbReference>
<name>A0A1I7SQN9_BURXY</name>
<keyword evidence="2" id="KW-0732">Signal</keyword>